<proteinExistence type="predicted"/>
<reference evidence="1" key="1">
    <citation type="journal article" date="2019" name="bioRxiv">
        <title>The Genome of the Zebra Mussel, Dreissena polymorpha: A Resource for Invasive Species Research.</title>
        <authorList>
            <person name="McCartney M.A."/>
            <person name="Auch B."/>
            <person name="Kono T."/>
            <person name="Mallez S."/>
            <person name="Zhang Y."/>
            <person name="Obille A."/>
            <person name="Becker A."/>
            <person name="Abrahante J.E."/>
            <person name="Garbe J."/>
            <person name="Badalamenti J.P."/>
            <person name="Herman A."/>
            <person name="Mangelson H."/>
            <person name="Liachko I."/>
            <person name="Sullivan S."/>
            <person name="Sone E.D."/>
            <person name="Koren S."/>
            <person name="Silverstein K.A.T."/>
            <person name="Beckman K.B."/>
            <person name="Gohl D.M."/>
        </authorList>
    </citation>
    <scope>NUCLEOTIDE SEQUENCE</scope>
    <source>
        <strain evidence="1">Duluth1</strain>
        <tissue evidence="1">Whole animal</tissue>
    </source>
</reference>
<comment type="caution">
    <text evidence="1">The sequence shown here is derived from an EMBL/GenBank/DDBJ whole genome shotgun (WGS) entry which is preliminary data.</text>
</comment>
<gene>
    <name evidence="1" type="ORF">DPMN_079130</name>
</gene>
<protein>
    <submittedName>
        <fullName evidence="1">Uncharacterized protein</fullName>
    </submittedName>
</protein>
<dbReference type="Proteomes" id="UP000828390">
    <property type="component" value="Unassembled WGS sequence"/>
</dbReference>
<dbReference type="EMBL" id="JAIWYP010000015">
    <property type="protein sequence ID" value="KAH3704075.1"/>
    <property type="molecule type" value="Genomic_DNA"/>
</dbReference>
<organism evidence="1 2">
    <name type="scientific">Dreissena polymorpha</name>
    <name type="common">Zebra mussel</name>
    <name type="synonym">Mytilus polymorpha</name>
    <dbReference type="NCBI Taxonomy" id="45954"/>
    <lineage>
        <taxon>Eukaryota</taxon>
        <taxon>Metazoa</taxon>
        <taxon>Spiralia</taxon>
        <taxon>Lophotrochozoa</taxon>
        <taxon>Mollusca</taxon>
        <taxon>Bivalvia</taxon>
        <taxon>Autobranchia</taxon>
        <taxon>Heteroconchia</taxon>
        <taxon>Euheterodonta</taxon>
        <taxon>Imparidentia</taxon>
        <taxon>Neoheterodontei</taxon>
        <taxon>Myida</taxon>
        <taxon>Dreissenoidea</taxon>
        <taxon>Dreissenidae</taxon>
        <taxon>Dreissena</taxon>
    </lineage>
</organism>
<reference evidence="1" key="2">
    <citation type="submission" date="2020-11" db="EMBL/GenBank/DDBJ databases">
        <authorList>
            <person name="McCartney M.A."/>
            <person name="Auch B."/>
            <person name="Kono T."/>
            <person name="Mallez S."/>
            <person name="Becker A."/>
            <person name="Gohl D.M."/>
            <person name="Silverstein K.A.T."/>
            <person name="Koren S."/>
            <person name="Bechman K.B."/>
            <person name="Herman A."/>
            <person name="Abrahante J.E."/>
            <person name="Garbe J."/>
        </authorList>
    </citation>
    <scope>NUCLEOTIDE SEQUENCE</scope>
    <source>
        <strain evidence="1">Duluth1</strain>
        <tissue evidence="1">Whole animal</tissue>
    </source>
</reference>
<accession>A0A9D3YSJ4</accession>
<dbReference type="AlphaFoldDB" id="A0A9D3YSJ4"/>
<name>A0A9D3YSJ4_DREPO</name>
<evidence type="ECO:0000313" key="1">
    <source>
        <dbReference type="EMBL" id="KAH3704075.1"/>
    </source>
</evidence>
<evidence type="ECO:0000313" key="2">
    <source>
        <dbReference type="Proteomes" id="UP000828390"/>
    </source>
</evidence>
<keyword evidence="2" id="KW-1185">Reference proteome</keyword>
<sequence length="117" mass="12942">MGSIPTEGAIYFDLPYRHQVLVLFPGSRLESVSMTANVHGAECLAGCGQQPSFYTNRDQHGGSSTEGLCTLNQWLQWHREGHSYQHSRGSGSYMPGLFCAHCKEQPFTQYPPCGKCS</sequence>